<organism evidence="3 4">
    <name type="scientific">Rouxiella badensis</name>
    <dbReference type="NCBI Taxonomy" id="1646377"/>
    <lineage>
        <taxon>Bacteria</taxon>
        <taxon>Pseudomonadati</taxon>
        <taxon>Pseudomonadota</taxon>
        <taxon>Gammaproteobacteria</taxon>
        <taxon>Enterobacterales</taxon>
        <taxon>Yersiniaceae</taxon>
        <taxon>Rouxiella</taxon>
    </lineage>
</organism>
<dbReference type="GeneID" id="93568871"/>
<dbReference type="Proteomes" id="UP000192536">
    <property type="component" value="Unassembled WGS sequence"/>
</dbReference>
<dbReference type="STRING" id="1646377.BS640_14895"/>
<feature type="chain" id="PRO_5010755645" evidence="2">
    <location>
        <begin position="29"/>
        <end position="431"/>
    </location>
</feature>
<comment type="caution">
    <text evidence="3">The sequence shown here is derived from an EMBL/GenBank/DDBJ whole genome shotgun (WGS) entry which is preliminary data.</text>
</comment>
<dbReference type="InterPro" id="IPR052932">
    <property type="entry name" value="OprB_Porin"/>
</dbReference>
<name>A0A1X0WD48_9GAMM</name>
<dbReference type="GO" id="GO:0016020">
    <property type="term" value="C:membrane"/>
    <property type="evidence" value="ECO:0007669"/>
    <property type="project" value="InterPro"/>
</dbReference>
<protein>
    <submittedName>
        <fullName evidence="3">Carbohydrate porin</fullName>
    </submittedName>
</protein>
<dbReference type="PANTHER" id="PTHR37944">
    <property type="entry name" value="PORIN B"/>
    <property type="match status" value="1"/>
</dbReference>
<dbReference type="GO" id="GO:0015288">
    <property type="term" value="F:porin activity"/>
    <property type="evidence" value="ECO:0007669"/>
    <property type="project" value="InterPro"/>
</dbReference>
<proteinExistence type="inferred from homology"/>
<reference evidence="3 4" key="1">
    <citation type="journal article" date="2017" name="Int. J. Syst. Evol. Microbiol.">
        <title>Rouxiella badensis sp. nov. and Rouxiella silvae sp. nov. isolated from peat bog soil in Germany and emendation of the genus description.</title>
        <authorList>
            <person name="Le Fleche-Mateos A."/>
            <person name="Kugler J.H."/>
            <person name="Hansen S.H."/>
            <person name="Syldatk C."/>
            <person name="Hausmann R."/>
            <person name="Lomprez F."/>
            <person name="Vandenbogaert M."/>
            <person name="Manuguerra J.C."/>
            <person name="Grimont P.A."/>
        </authorList>
    </citation>
    <scope>NUCLEOTIDE SEQUENCE [LARGE SCALE GENOMIC DNA]</scope>
    <source>
        <strain evidence="3 4">DSM 100043</strain>
    </source>
</reference>
<comment type="similarity">
    <text evidence="1 2">Belongs to the OprB family.</text>
</comment>
<dbReference type="PANTHER" id="PTHR37944:SF1">
    <property type="entry name" value="PORIN B"/>
    <property type="match status" value="1"/>
</dbReference>
<dbReference type="InterPro" id="IPR007049">
    <property type="entry name" value="Carb-sel_porin_OprB"/>
</dbReference>
<dbReference type="EMBL" id="MRWE01000025">
    <property type="protein sequence ID" value="ORJ24679.1"/>
    <property type="molecule type" value="Genomic_DNA"/>
</dbReference>
<evidence type="ECO:0000256" key="1">
    <source>
        <dbReference type="ARBA" id="ARBA00008769"/>
    </source>
</evidence>
<sequence>MKTKFLALSPLAAGILIWSAGSVVQAQATDFLNQDTLTGDWGGARTQLKNDGVTLSGEYVSETAGVLHGGESYGTRYAQQVKVGATFDLNKMFDAEHAGTLQVTINDRRGRSTSSDLVGNRLPVQEDVGGEYTRLSEFSYANWLLTPKLTYKVGLMAMGNDFGGMPILGNFVNAGFDAHPLSLSGSSGWGNYPTAHFGGELRYDFNESWALHTAIFNVNPQTNSAPSKAFKPFSSGTTGAIIPVELIYSYHGFLPGQYKFGYYHDTSKVARIGDSQSKSSGRSGGYVLADQTVWQSQALKSQNLHVFGQWTTTDAATAPFRHWYAAGLILNGPFESRPKDSIAIGYGKASYNRKSRDVDIANMRAAGNYAGADAAENLSMAEQLVELSYNVQATPWLSVRPSLQYDKDPGAFSSKVITDAWVAAVQVKIEL</sequence>
<dbReference type="InterPro" id="IPR038673">
    <property type="entry name" value="OprB_sf"/>
</dbReference>
<evidence type="ECO:0000313" key="4">
    <source>
        <dbReference type="Proteomes" id="UP000192536"/>
    </source>
</evidence>
<evidence type="ECO:0000256" key="2">
    <source>
        <dbReference type="RuleBase" id="RU363072"/>
    </source>
</evidence>
<accession>A0A1X0WD48</accession>
<dbReference type="Gene3D" id="2.40.160.180">
    <property type="entry name" value="Carbohydrate-selective porin OprB"/>
    <property type="match status" value="1"/>
</dbReference>
<gene>
    <name evidence="3" type="ORF">BS640_14895</name>
</gene>
<dbReference type="Pfam" id="PF04966">
    <property type="entry name" value="OprB"/>
    <property type="match status" value="1"/>
</dbReference>
<feature type="signal peptide" evidence="2">
    <location>
        <begin position="1"/>
        <end position="28"/>
    </location>
</feature>
<evidence type="ECO:0000313" key="3">
    <source>
        <dbReference type="EMBL" id="ORJ24679.1"/>
    </source>
</evidence>
<dbReference type="AlphaFoldDB" id="A0A1X0WD48"/>
<keyword evidence="4" id="KW-1185">Reference proteome</keyword>
<dbReference type="GO" id="GO:0008643">
    <property type="term" value="P:carbohydrate transport"/>
    <property type="evidence" value="ECO:0007669"/>
    <property type="project" value="InterPro"/>
</dbReference>
<dbReference type="RefSeq" id="WP_017491330.1">
    <property type="nucleotide sequence ID" value="NZ_CP114062.1"/>
</dbReference>
<keyword evidence="2" id="KW-0732">Signal</keyword>